<name>A0A1M4UMC3_STRHI</name>
<feature type="domain" description="HTH hxlR-type" evidence="4">
    <location>
        <begin position="19"/>
        <end position="117"/>
    </location>
</feature>
<keyword evidence="3" id="KW-0804">Transcription</keyword>
<accession>A0A1M4UMC3</accession>
<proteinExistence type="predicted"/>
<evidence type="ECO:0000256" key="2">
    <source>
        <dbReference type="ARBA" id="ARBA00023125"/>
    </source>
</evidence>
<protein>
    <submittedName>
        <fullName evidence="5">Transcriptional regulator, HxlR family</fullName>
    </submittedName>
</protein>
<dbReference type="RefSeq" id="WP_234995490.1">
    <property type="nucleotide sequence ID" value="NZ_FQVN01000001.1"/>
</dbReference>
<evidence type="ECO:0000313" key="6">
    <source>
        <dbReference type="Proteomes" id="UP000184501"/>
    </source>
</evidence>
<sequence>METASDLRERPRDAYLRNCPSRGVLELVANKWTVLVVSALTERPQRFCQLRRRVEGISQKVLTQILRTLERDGLVTRSVYPTTPPSVEYALTELGEGIAWHLAALRGWVEDNMPQVNAARAAYDARAEKRNTVG</sequence>
<organism evidence="5 6">
    <name type="scientific">Streptoalloteichus hindustanus</name>
    <dbReference type="NCBI Taxonomy" id="2017"/>
    <lineage>
        <taxon>Bacteria</taxon>
        <taxon>Bacillati</taxon>
        <taxon>Actinomycetota</taxon>
        <taxon>Actinomycetes</taxon>
        <taxon>Pseudonocardiales</taxon>
        <taxon>Pseudonocardiaceae</taxon>
        <taxon>Streptoalloteichus</taxon>
    </lineage>
</organism>
<dbReference type="CDD" id="cd00090">
    <property type="entry name" value="HTH_ARSR"/>
    <property type="match status" value="1"/>
</dbReference>
<dbReference type="Gene3D" id="1.10.10.10">
    <property type="entry name" value="Winged helix-like DNA-binding domain superfamily/Winged helix DNA-binding domain"/>
    <property type="match status" value="1"/>
</dbReference>
<dbReference type="SUPFAM" id="SSF46785">
    <property type="entry name" value="Winged helix' DNA-binding domain"/>
    <property type="match status" value="1"/>
</dbReference>
<keyword evidence="2" id="KW-0238">DNA-binding</keyword>
<dbReference type="InterPro" id="IPR036390">
    <property type="entry name" value="WH_DNA-bd_sf"/>
</dbReference>
<evidence type="ECO:0000313" key="5">
    <source>
        <dbReference type="EMBL" id="SHE57723.1"/>
    </source>
</evidence>
<evidence type="ECO:0000256" key="3">
    <source>
        <dbReference type="ARBA" id="ARBA00023163"/>
    </source>
</evidence>
<dbReference type="STRING" id="2017.SAMN05444320_101477"/>
<dbReference type="InterPro" id="IPR036388">
    <property type="entry name" value="WH-like_DNA-bd_sf"/>
</dbReference>
<dbReference type="AlphaFoldDB" id="A0A1M4UMC3"/>
<dbReference type="PANTHER" id="PTHR33204:SF37">
    <property type="entry name" value="HTH-TYPE TRANSCRIPTIONAL REGULATOR YODB"/>
    <property type="match status" value="1"/>
</dbReference>
<dbReference type="InterPro" id="IPR011991">
    <property type="entry name" value="ArsR-like_HTH"/>
</dbReference>
<dbReference type="GO" id="GO:0003677">
    <property type="term" value="F:DNA binding"/>
    <property type="evidence" value="ECO:0007669"/>
    <property type="project" value="UniProtKB-KW"/>
</dbReference>
<dbReference type="PROSITE" id="PS51118">
    <property type="entry name" value="HTH_HXLR"/>
    <property type="match status" value="1"/>
</dbReference>
<dbReference type="PANTHER" id="PTHR33204">
    <property type="entry name" value="TRANSCRIPTIONAL REGULATOR, MARR FAMILY"/>
    <property type="match status" value="1"/>
</dbReference>
<dbReference type="Proteomes" id="UP000184501">
    <property type="component" value="Unassembled WGS sequence"/>
</dbReference>
<keyword evidence="6" id="KW-1185">Reference proteome</keyword>
<reference evidence="5 6" key="1">
    <citation type="submission" date="2016-11" db="EMBL/GenBank/DDBJ databases">
        <authorList>
            <person name="Jaros S."/>
            <person name="Januszkiewicz K."/>
            <person name="Wedrychowicz H."/>
        </authorList>
    </citation>
    <scope>NUCLEOTIDE SEQUENCE [LARGE SCALE GENOMIC DNA]</scope>
    <source>
        <strain evidence="5 6">DSM 44523</strain>
    </source>
</reference>
<dbReference type="Pfam" id="PF01638">
    <property type="entry name" value="HxlR"/>
    <property type="match status" value="1"/>
</dbReference>
<evidence type="ECO:0000256" key="1">
    <source>
        <dbReference type="ARBA" id="ARBA00023015"/>
    </source>
</evidence>
<dbReference type="EMBL" id="FQVN01000001">
    <property type="protein sequence ID" value="SHE57723.1"/>
    <property type="molecule type" value="Genomic_DNA"/>
</dbReference>
<keyword evidence="1" id="KW-0805">Transcription regulation</keyword>
<evidence type="ECO:0000259" key="4">
    <source>
        <dbReference type="PROSITE" id="PS51118"/>
    </source>
</evidence>
<dbReference type="InterPro" id="IPR002577">
    <property type="entry name" value="HTH_HxlR"/>
</dbReference>
<gene>
    <name evidence="5" type="ORF">SAMN05444320_101477</name>
</gene>